<evidence type="ECO:0000313" key="6">
    <source>
        <dbReference type="EMBL" id="MBK4736083.1"/>
    </source>
</evidence>
<evidence type="ECO:0000259" key="5">
    <source>
        <dbReference type="Pfam" id="PF00437"/>
    </source>
</evidence>
<dbReference type="GO" id="GO:0016887">
    <property type="term" value="F:ATP hydrolysis activity"/>
    <property type="evidence" value="ECO:0007669"/>
    <property type="project" value="TreeGrafter"/>
</dbReference>
<dbReference type="GO" id="GO:0005524">
    <property type="term" value="F:ATP binding"/>
    <property type="evidence" value="ECO:0007669"/>
    <property type="project" value="UniProtKB-KW"/>
</dbReference>
<dbReference type="EMBL" id="JAEPBG010000006">
    <property type="protein sequence ID" value="MBK4736083.1"/>
    <property type="molecule type" value="Genomic_DNA"/>
</dbReference>
<organism evidence="6 7">
    <name type="scientific">Noviherbaspirillum pedocola</name>
    <dbReference type="NCBI Taxonomy" id="2801341"/>
    <lineage>
        <taxon>Bacteria</taxon>
        <taxon>Pseudomonadati</taxon>
        <taxon>Pseudomonadota</taxon>
        <taxon>Betaproteobacteria</taxon>
        <taxon>Burkholderiales</taxon>
        <taxon>Oxalobacteraceae</taxon>
        <taxon>Noviherbaspirillum</taxon>
    </lineage>
</organism>
<feature type="region of interest" description="Disordered" evidence="4">
    <location>
        <begin position="1"/>
        <end position="54"/>
    </location>
</feature>
<keyword evidence="7" id="KW-1185">Reference proteome</keyword>
<gene>
    <name evidence="6" type="primary">tadA</name>
    <name evidence="6" type="ORF">JJB74_15785</name>
</gene>
<sequence length="660" mass="72459">MARRQDRSRQGQAQTGRRQNGDRTHNRAAPEASGQTHAAGGAARRCHTRQSGALNPAPAMMRLVEKLRRAARRQKAMVPVLVNAKAAGTTSTSPILDRAAAFARVKVSHRTSELPRHDSIISGTEKRSGVMVLLAKSDAEKVVVIREAQTASVIMSSDLLGTAAARNLFIEIRDKLAGSPIELQTAYWATPDLVLELSKQKKETGKAELLRLSEDQNNEYRARFQSWLEYGLAEQATDLHVEVHGNLARLRFRVHGELEPMRNAQDGEMVASIATSTIAYAFLKMIDKKSNNSAHFSTNQYLSSTVTYQSGPVTVKMRCNQNPLANGFDFIARFTLDGAAAPDYTFAELGYAPSQVHLLEQSLVQMHGLIVIAGIPNSGKTTTARTCLRHLPERAKKKLVNLDDPVEYIQDGVSHGVIGGRVGDDAERLANYTSAIANWLRGNPNVLSLGEIRDKASGVGAITAAEVGCLAIGTLHAHSGIGILQRLSDPMVGLSLHSLTAPRILNLLLYQSLVPILCPCCKLPLSAMSAAIQDRYAAVGKRFDVDVSGMHFRNRDDDCADCHGRGTSRQEVVAEMIKPDRKLLSMIRKGEDFGAEEYWLGTWDGRFDTPDMTGKTAFQHAFYKALQGLIDPSIVERFGLYDTYDIPPPKRFGERRKRAL</sequence>
<proteinExistence type="inferred from homology"/>
<evidence type="ECO:0000256" key="4">
    <source>
        <dbReference type="SAM" id="MobiDB-lite"/>
    </source>
</evidence>
<dbReference type="Proteomes" id="UP000622890">
    <property type="component" value="Unassembled WGS sequence"/>
</dbReference>
<dbReference type="PANTHER" id="PTHR30258">
    <property type="entry name" value="TYPE II SECRETION SYSTEM PROTEIN GSPE-RELATED"/>
    <property type="match status" value="1"/>
</dbReference>
<keyword evidence="2" id="KW-0547">Nucleotide-binding</keyword>
<evidence type="ECO:0000256" key="2">
    <source>
        <dbReference type="ARBA" id="ARBA00022741"/>
    </source>
</evidence>
<feature type="domain" description="Bacterial type II secretion system protein E" evidence="5">
    <location>
        <begin position="229"/>
        <end position="592"/>
    </location>
</feature>
<dbReference type="InterPro" id="IPR027417">
    <property type="entry name" value="P-loop_NTPase"/>
</dbReference>
<name>A0A934SVG4_9BURK</name>
<evidence type="ECO:0000313" key="7">
    <source>
        <dbReference type="Proteomes" id="UP000622890"/>
    </source>
</evidence>
<dbReference type="Pfam" id="PF00437">
    <property type="entry name" value="T2SSE"/>
    <property type="match status" value="1"/>
</dbReference>
<evidence type="ECO:0000256" key="1">
    <source>
        <dbReference type="ARBA" id="ARBA00006611"/>
    </source>
</evidence>
<comment type="caution">
    <text evidence="6">The sequence shown here is derived from an EMBL/GenBank/DDBJ whole genome shotgun (WGS) entry which is preliminary data.</text>
</comment>
<dbReference type="PANTHER" id="PTHR30258:SF3">
    <property type="entry name" value="SLL1921 PROTEIN"/>
    <property type="match status" value="1"/>
</dbReference>
<accession>A0A934SVG4</accession>
<dbReference type="GO" id="GO:0005886">
    <property type="term" value="C:plasma membrane"/>
    <property type="evidence" value="ECO:0007669"/>
    <property type="project" value="TreeGrafter"/>
</dbReference>
<evidence type="ECO:0000256" key="3">
    <source>
        <dbReference type="ARBA" id="ARBA00022840"/>
    </source>
</evidence>
<reference evidence="6" key="1">
    <citation type="submission" date="2021-01" db="EMBL/GenBank/DDBJ databases">
        <title>Genome sequence of strain Noviherbaspirillum sp. DKR-6.</title>
        <authorList>
            <person name="Chaudhary D.K."/>
        </authorList>
    </citation>
    <scope>NUCLEOTIDE SEQUENCE</scope>
    <source>
        <strain evidence="6">DKR-6</strain>
    </source>
</reference>
<dbReference type="Gene3D" id="3.40.50.300">
    <property type="entry name" value="P-loop containing nucleotide triphosphate hydrolases"/>
    <property type="match status" value="1"/>
</dbReference>
<dbReference type="Gene3D" id="3.30.450.90">
    <property type="match status" value="1"/>
</dbReference>
<dbReference type="AlphaFoldDB" id="A0A934SVG4"/>
<dbReference type="SUPFAM" id="SSF52540">
    <property type="entry name" value="P-loop containing nucleoside triphosphate hydrolases"/>
    <property type="match status" value="1"/>
</dbReference>
<dbReference type="InterPro" id="IPR001482">
    <property type="entry name" value="T2SS/T4SS_dom"/>
</dbReference>
<protein>
    <submittedName>
        <fullName evidence="6">Flp pilus assembly complex ATPase component TadA</fullName>
    </submittedName>
</protein>
<comment type="similarity">
    <text evidence="1">Belongs to the GSP E family.</text>
</comment>
<keyword evidence="3" id="KW-0067">ATP-binding</keyword>